<protein>
    <recommendedName>
        <fullName evidence="3">Tape measure protein N-terminal domain-containing protein</fullName>
    </recommendedName>
</protein>
<dbReference type="EMBL" id="CP155571">
    <property type="protein sequence ID" value="XFO73939.1"/>
    <property type="molecule type" value="Genomic_DNA"/>
</dbReference>
<organism evidence="4 5">
    <name type="scientific">Sporomusa acidovorans (strain ATCC 49682 / DSM 3132 / Mol)</name>
    <dbReference type="NCBI Taxonomy" id="1123286"/>
    <lineage>
        <taxon>Bacteria</taxon>
        <taxon>Bacillati</taxon>
        <taxon>Bacillota</taxon>
        <taxon>Negativicutes</taxon>
        <taxon>Selenomonadales</taxon>
        <taxon>Sporomusaceae</taxon>
        <taxon>Sporomusa</taxon>
    </lineage>
</organism>
<evidence type="ECO:0000313" key="5">
    <source>
        <dbReference type="Proteomes" id="UP000216052"/>
    </source>
</evidence>
<accession>A0ABZ3J6D2</accession>
<dbReference type="Proteomes" id="UP000216052">
    <property type="component" value="Chromosome"/>
</dbReference>
<evidence type="ECO:0000259" key="3">
    <source>
        <dbReference type="Pfam" id="PF20155"/>
    </source>
</evidence>
<evidence type="ECO:0000256" key="2">
    <source>
        <dbReference type="SAM" id="Phobius"/>
    </source>
</evidence>
<evidence type="ECO:0000313" key="4">
    <source>
        <dbReference type="EMBL" id="XFO73939.1"/>
    </source>
</evidence>
<feature type="domain" description="Tape measure protein N-terminal" evidence="3">
    <location>
        <begin position="112"/>
        <end position="303"/>
    </location>
</feature>
<sequence length="648" mass="69495">MATIRTAIQLQDGMSTVIRSMNTALNICINSFESMQNASNRAVNTAAFTTARNELAKASIAMDNVEKNIQEATAAQQRFNNTIQNTHGSVDGLADKFKSLVGIIATATGAKQTVNLSDTAAQTTARLDLMNDKLQTTPELQEKIFQSAERARGLYQSTADAVSKLGMQAAQSFKSNDELIAFAEQLNKTFVIAGTSTIGVESAMLQLTQSMAAGKLQGEELNAVLDNAQPIVANIQQYLQDVHGMPKSVTDNIKQLASDGVITAEIIKNAMFYTADETNRKFATMPKTFTQIWNSIRNNGLKAFQPVLSMINDIANSVGMTTLVNVTIGGLNILGAIATSTFSTVTNSITWGMQAASSILQFFGNIMLSIMPVAIGMLAGYGAYWLVANANMMINNGIAAAVAARTWVVTTAQTAWMIVTGKLTAAQRLLNLTIAFNPIGLLIGLIVGAIAIFAAWQIKTYGLRNTFADVFGFIVDTVQTAVNFIVASINKVIRSFNAIGGFVGKVMGFEYSAIGEIAYKADFSGIKSAGQNFIKNFSMDSLFKAPDIPIGGPGSGNFIPDAAANIANTADNTGKMKDSLDISTEDLKYLRDIAEQEVINRFTTAEINVTMSNQNNISSNMDLDGVVTYMKDALVETVQTAAEKVHKD</sequence>
<feature type="transmembrane region" description="Helical" evidence="2">
    <location>
        <begin position="398"/>
        <end position="419"/>
    </location>
</feature>
<gene>
    <name evidence="4" type="ORF">SPACI_040470</name>
</gene>
<evidence type="ECO:0000256" key="1">
    <source>
        <dbReference type="SAM" id="Coils"/>
    </source>
</evidence>
<feature type="coiled-coil region" evidence="1">
    <location>
        <begin position="48"/>
        <end position="82"/>
    </location>
</feature>
<feature type="transmembrane region" description="Helical" evidence="2">
    <location>
        <begin position="439"/>
        <end position="456"/>
    </location>
</feature>
<keyword evidence="1" id="KW-0175">Coiled coil</keyword>
<dbReference type="NCBIfam" id="TIGR02675">
    <property type="entry name" value="tape_meas_nterm"/>
    <property type="match status" value="1"/>
</dbReference>
<dbReference type="Pfam" id="PF20155">
    <property type="entry name" value="TMP_3"/>
    <property type="match status" value="1"/>
</dbReference>
<keyword evidence="5" id="KW-1185">Reference proteome</keyword>
<name>A0ABZ3J6D2_SPOA4</name>
<dbReference type="InterPro" id="IPR013491">
    <property type="entry name" value="Tape_meas_N"/>
</dbReference>
<keyword evidence="2" id="KW-0472">Membrane</keyword>
<keyword evidence="2" id="KW-0812">Transmembrane</keyword>
<keyword evidence="2" id="KW-1133">Transmembrane helix</keyword>
<reference evidence="4" key="1">
    <citation type="submission" date="2024-05" db="EMBL/GenBank/DDBJ databases">
        <title>Isolation and characterization of Sporomusa carbonis sp. nov., a carboxydotrophic hydrogenogen in the genus of Sporomusa isolated from a charcoal burning pile.</title>
        <authorList>
            <person name="Boeer T."/>
            <person name="Rosenbaum F."/>
            <person name="Eysell L."/>
            <person name="Mueller V."/>
            <person name="Daniel R."/>
            <person name="Poehlein A."/>
        </authorList>
    </citation>
    <scope>NUCLEOTIDE SEQUENCE [LARGE SCALE GENOMIC DNA]</scope>
    <source>
        <strain evidence="4">DSM 3132</strain>
    </source>
</reference>
<proteinExistence type="predicted"/>
<feature type="transmembrane region" description="Helical" evidence="2">
    <location>
        <begin position="362"/>
        <end position="386"/>
    </location>
</feature>
<dbReference type="RefSeq" id="WP_093797264.1">
    <property type="nucleotide sequence ID" value="NZ_CP155571.1"/>
</dbReference>